<dbReference type="Pfam" id="PF04646">
    <property type="entry name" value="DUF604"/>
    <property type="match status" value="1"/>
</dbReference>
<dbReference type="OMA" id="HSYDCDQ"/>
<accession>A0A200QU14</accession>
<dbReference type="EMBL" id="MVGT01001064">
    <property type="protein sequence ID" value="OVA13966.1"/>
    <property type="molecule type" value="Genomic_DNA"/>
</dbReference>
<comment type="caution">
    <text evidence="1">The sequence shown here is derived from an EMBL/GenBank/DDBJ whole genome shotgun (WGS) entry which is preliminary data.</text>
</comment>
<dbReference type="InterPro" id="IPR006740">
    <property type="entry name" value="DUF604"/>
</dbReference>
<gene>
    <name evidence="1" type="ORF">BVC80_1787g35</name>
</gene>
<name>A0A200QU14_MACCD</name>
<keyword evidence="2" id="KW-1185">Reference proteome</keyword>
<organism evidence="1 2">
    <name type="scientific">Macleaya cordata</name>
    <name type="common">Five-seeded plume-poppy</name>
    <name type="synonym">Bocconia cordata</name>
    <dbReference type="NCBI Taxonomy" id="56857"/>
    <lineage>
        <taxon>Eukaryota</taxon>
        <taxon>Viridiplantae</taxon>
        <taxon>Streptophyta</taxon>
        <taxon>Embryophyta</taxon>
        <taxon>Tracheophyta</taxon>
        <taxon>Spermatophyta</taxon>
        <taxon>Magnoliopsida</taxon>
        <taxon>Ranunculales</taxon>
        <taxon>Papaveraceae</taxon>
        <taxon>Papaveroideae</taxon>
        <taxon>Macleaya</taxon>
    </lineage>
</organism>
<dbReference type="PANTHER" id="PTHR10811">
    <property type="entry name" value="FRINGE-RELATED"/>
    <property type="match status" value="1"/>
</dbReference>
<proteinExistence type="predicted"/>
<dbReference type="OrthoDB" id="421979at2759"/>
<dbReference type="FunFam" id="3.90.550.50:FF:000006">
    <property type="entry name" value="Fringe-related protein-like"/>
    <property type="match status" value="1"/>
</dbReference>
<reference evidence="1 2" key="1">
    <citation type="journal article" date="2017" name="Mol. Plant">
        <title>The Genome of Medicinal Plant Macleaya cordata Provides New Insights into Benzylisoquinoline Alkaloids Metabolism.</title>
        <authorList>
            <person name="Liu X."/>
            <person name="Liu Y."/>
            <person name="Huang P."/>
            <person name="Ma Y."/>
            <person name="Qing Z."/>
            <person name="Tang Q."/>
            <person name="Cao H."/>
            <person name="Cheng P."/>
            <person name="Zheng Y."/>
            <person name="Yuan Z."/>
            <person name="Zhou Y."/>
            <person name="Liu J."/>
            <person name="Tang Z."/>
            <person name="Zhuo Y."/>
            <person name="Zhang Y."/>
            <person name="Yu L."/>
            <person name="Huang J."/>
            <person name="Yang P."/>
            <person name="Peng Q."/>
            <person name="Zhang J."/>
            <person name="Jiang W."/>
            <person name="Zhang Z."/>
            <person name="Lin K."/>
            <person name="Ro D.K."/>
            <person name="Chen X."/>
            <person name="Xiong X."/>
            <person name="Shang Y."/>
            <person name="Huang S."/>
            <person name="Zeng J."/>
        </authorList>
    </citation>
    <scope>NUCLEOTIDE SEQUENCE [LARGE SCALE GENOMIC DNA]</scope>
    <source>
        <strain evidence="2">cv. BLH2017</strain>
        <tissue evidence="1">Root</tissue>
    </source>
</reference>
<evidence type="ECO:0000313" key="2">
    <source>
        <dbReference type="Proteomes" id="UP000195402"/>
    </source>
</evidence>
<evidence type="ECO:0000313" key="1">
    <source>
        <dbReference type="EMBL" id="OVA13966.1"/>
    </source>
</evidence>
<dbReference type="STRING" id="56857.A0A200QU14"/>
<dbReference type="Proteomes" id="UP000195402">
    <property type="component" value="Unassembled WGS sequence"/>
</dbReference>
<sequence>MKGTKKDSENLLWTAIIDSAPPTRTLSKILRKNYIKLWWKPNEMRGFVWLDKPVNTGSDEGLLPPVKISSDTSRFPYTNRQGDRSAIRISRIVSEAFKLGLKDVRWFVMGDDDTFFVADNLVRVLSKYDHNQFYYIGSVSESHLQNIYFSYGMAYGGGGFAISYPLAKALVDMQDSCIERYPELYGSDDRMQACMAELGVPLTKEAGFHQFDVYGNPFGLLAAHPVTPLVTMHHLDVIEPIFPMVSTQVEAVEHLTMPMELDSAALMQQSICYNKEKNWTVSISWGYAVQIQKGTITPKEMERPLSTFINWYKKADYTGFPFNTRPISRNPCNNPLIFYMDKARYDSSTNKTVSEYVLHEVSHRLCRWKRTEKVDVDRVEVYKRPDPHMWNKSPRRNCCRILPAEQSRSMLVDVGPCSEGEYSGL</sequence>
<protein>
    <recommendedName>
        <fullName evidence="3">Fringe-like</fullName>
    </recommendedName>
</protein>
<dbReference type="AlphaFoldDB" id="A0A200QU14"/>
<evidence type="ECO:0008006" key="3">
    <source>
        <dbReference type="Google" id="ProtNLM"/>
    </source>
</evidence>
<dbReference type="Gene3D" id="3.90.550.50">
    <property type="match status" value="1"/>
</dbReference>
<dbReference type="InParanoid" id="A0A200QU14"/>